<feature type="non-terminal residue" evidence="8">
    <location>
        <position position="53"/>
    </location>
</feature>
<dbReference type="GO" id="GO:0003677">
    <property type="term" value="F:DNA binding"/>
    <property type="evidence" value="ECO:0007669"/>
    <property type="project" value="UniProtKB-KW"/>
</dbReference>
<keyword evidence="5" id="KW-0804">Transcription</keyword>
<reference evidence="8 10" key="1">
    <citation type="journal article" date="2012" name="Nature">
        <title>Algal genomes reveal evolutionary mosaicism and the fate of nucleomorphs.</title>
        <authorList>
            <consortium name="DOE Joint Genome Institute"/>
            <person name="Curtis B.A."/>
            <person name="Tanifuji G."/>
            <person name="Burki F."/>
            <person name="Gruber A."/>
            <person name="Irimia M."/>
            <person name="Maruyama S."/>
            <person name="Arias M.C."/>
            <person name="Ball S.G."/>
            <person name="Gile G.H."/>
            <person name="Hirakawa Y."/>
            <person name="Hopkins J.F."/>
            <person name="Kuo A."/>
            <person name="Rensing S.A."/>
            <person name="Schmutz J."/>
            <person name="Symeonidi A."/>
            <person name="Elias M."/>
            <person name="Eveleigh R.J."/>
            <person name="Herman E.K."/>
            <person name="Klute M.J."/>
            <person name="Nakayama T."/>
            <person name="Obornik M."/>
            <person name="Reyes-Prieto A."/>
            <person name="Armbrust E.V."/>
            <person name="Aves S.J."/>
            <person name="Beiko R.G."/>
            <person name="Coutinho P."/>
            <person name="Dacks J.B."/>
            <person name="Durnford D.G."/>
            <person name="Fast N.M."/>
            <person name="Green B.R."/>
            <person name="Grisdale C.J."/>
            <person name="Hempel F."/>
            <person name="Henrissat B."/>
            <person name="Hoppner M.P."/>
            <person name="Ishida K."/>
            <person name="Kim E."/>
            <person name="Koreny L."/>
            <person name="Kroth P.G."/>
            <person name="Liu Y."/>
            <person name="Malik S.B."/>
            <person name="Maier U.G."/>
            <person name="McRose D."/>
            <person name="Mock T."/>
            <person name="Neilson J.A."/>
            <person name="Onodera N.T."/>
            <person name="Poole A.M."/>
            <person name="Pritham E.J."/>
            <person name="Richards T.A."/>
            <person name="Rocap G."/>
            <person name="Roy S.W."/>
            <person name="Sarai C."/>
            <person name="Schaack S."/>
            <person name="Shirato S."/>
            <person name="Slamovits C.H."/>
            <person name="Spencer D.F."/>
            <person name="Suzuki S."/>
            <person name="Worden A.Z."/>
            <person name="Zauner S."/>
            <person name="Barry K."/>
            <person name="Bell C."/>
            <person name="Bharti A.K."/>
            <person name="Crow J.A."/>
            <person name="Grimwood J."/>
            <person name="Kramer R."/>
            <person name="Lindquist E."/>
            <person name="Lucas S."/>
            <person name="Salamov A."/>
            <person name="McFadden G.I."/>
            <person name="Lane C.E."/>
            <person name="Keeling P.J."/>
            <person name="Gray M.W."/>
            <person name="Grigoriev I.V."/>
            <person name="Archibald J.M."/>
        </authorList>
    </citation>
    <scope>NUCLEOTIDE SEQUENCE</scope>
    <source>
        <strain evidence="8 10">CCMP2712</strain>
    </source>
</reference>
<keyword evidence="6" id="KW-0539">Nucleus</keyword>
<evidence type="ECO:0000256" key="6">
    <source>
        <dbReference type="ARBA" id="ARBA00023242"/>
    </source>
</evidence>
<evidence type="ECO:0000256" key="5">
    <source>
        <dbReference type="ARBA" id="ARBA00023163"/>
    </source>
</evidence>
<dbReference type="HOGENOM" id="CLU_204277_0_0_1"/>
<dbReference type="PANTHER" id="PTHR46373">
    <property type="entry name" value="PROTEIN RKD4"/>
    <property type="match status" value="1"/>
</dbReference>
<feature type="domain" description="RWP-RK" evidence="7">
    <location>
        <begin position="1"/>
        <end position="53"/>
    </location>
</feature>
<evidence type="ECO:0000256" key="1">
    <source>
        <dbReference type="ARBA" id="ARBA00004049"/>
    </source>
</evidence>
<accession>L1IEQ7</accession>
<evidence type="ECO:0000259" key="7">
    <source>
        <dbReference type="PROSITE" id="PS51519"/>
    </source>
</evidence>
<dbReference type="GeneID" id="17291118"/>
<dbReference type="PaxDb" id="55529-EKX34389"/>
<dbReference type="RefSeq" id="XP_005821369.1">
    <property type="nucleotide sequence ID" value="XM_005821312.1"/>
</dbReference>
<dbReference type="InterPro" id="IPR044607">
    <property type="entry name" value="RKD-like"/>
</dbReference>
<dbReference type="KEGG" id="gtt:GUITHDRAFT_80613"/>
<comment type="function">
    <text evidence="1">Putative transcription factor.</text>
</comment>
<evidence type="ECO:0000313" key="8">
    <source>
        <dbReference type="EMBL" id="EKX34389.1"/>
    </source>
</evidence>
<evidence type="ECO:0000313" key="9">
    <source>
        <dbReference type="EnsemblProtists" id="EKX34389"/>
    </source>
</evidence>
<dbReference type="GO" id="GO:0003700">
    <property type="term" value="F:DNA-binding transcription factor activity"/>
    <property type="evidence" value="ECO:0007669"/>
    <property type="project" value="InterPro"/>
</dbReference>
<dbReference type="STRING" id="905079.L1IEQ7"/>
<protein>
    <recommendedName>
        <fullName evidence="7">RWP-RK domain-containing protein</fullName>
    </recommendedName>
</protein>
<dbReference type="EMBL" id="JH993111">
    <property type="protein sequence ID" value="EKX34389.1"/>
    <property type="molecule type" value="Genomic_DNA"/>
</dbReference>
<proteinExistence type="predicted"/>
<dbReference type="OrthoDB" id="6270329at2759"/>
<keyword evidence="3" id="KW-0175">Coiled coil</keyword>
<gene>
    <name evidence="8" type="ORF">GUITHDRAFT_80613</name>
</gene>
<name>L1IEQ7_GUITC</name>
<reference evidence="9" key="3">
    <citation type="submission" date="2016-03" db="UniProtKB">
        <authorList>
            <consortium name="EnsemblProtists"/>
        </authorList>
    </citation>
    <scope>IDENTIFICATION</scope>
</reference>
<evidence type="ECO:0000256" key="2">
    <source>
        <dbReference type="ARBA" id="ARBA00023015"/>
    </source>
</evidence>
<dbReference type="PROSITE" id="PS51519">
    <property type="entry name" value="RWP_RK"/>
    <property type="match status" value="1"/>
</dbReference>
<dbReference type="InterPro" id="IPR003035">
    <property type="entry name" value="RWP-RK_dom"/>
</dbReference>
<evidence type="ECO:0000313" key="10">
    <source>
        <dbReference type="Proteomes" id="UP000011087"/>
    </source>
</evidence>
<organism evidence="8">
    <name type="scientific">Guillardia theta (strain CCMP2712)</name>
    <name type="common">Cryptophyte</name>
    <dbReference type="NCBI Taxonomy" id="905079"/>
    <lineage>
        <taxon>Eukaryota</taxon>
        <taxon>Cryptophyceae</taxon>
        <taxon>Pyrenomonadales</taxon>
        <taxon>Geminigeraceae</taxon>
        <taxon>Guillardia</taxon>
    </lineage>
</organism>
<dbReference type="PANTHER" id="PTHR46373:SF2">
    <property type="entry name" value="RWP-RK DOMAIN-CONTAINING PROTEIN"/>
    <property type="match status" value="1"/>
</dbReference>
<keyword evidence="4" id="KW-0238">DNA-binding</keyword>
<dbReference type="EnsemblProtists" id="EKX34389">
    <property type="protein sequence ID" value="EKX34389"/>
    <property type="gene ID" value="GUITHDRAFT_80613"/>
</dbReference>
<keyword evidence="10" id="KW-1185">Reference proteome</keyword>
<reference evidence="10" key="2">
    <citation type="submission" date="2012-11" db="EMBL/GenBank/DDBJ databases">
        <authorList>
            <person name="Kuo A."/>
            <person name="Curtis B.A."/>
            <person name="Tanifuji G."/>
            <person name="Burki F."/>
            <person name="Gruber A."/>
            <person name="Irimia M."/>
            <person name="Maruyama S."/>
            <person name="Arias M.C."/>
            <person name="Ball S.G."/>
            <person name="Gile G.H."/>
            <person name="Hirakawa Y."/>
            <person name="Hopkins J.F."/>
            <person name="Rensing S.A."/>
            <person name="Schmutz J."/>
            <person name="Symeonidi A."/>
            <person name="Elias M."/>
            <person name="Eveleigh R.J."/>
            <person name="Herman E.K."/>
            <person name="Klute M.J."/>
            <person name="Nakayama T."/>
            <person name="Obornik M."/>
            <person name="Reyes-Prieto A."/>
            <person name="Armbrust E.V."/>
            <person name="Aves S.J."/>
            <person name="Beiko R.G."/>
            <person name="Coutinho P."/>
            <person name="Dacks J.B."/>
            <person name="Durnford D.G."/>
            <person name="Fast N.M."/>
            <person name="Green B.R."/>
            <person name="Grisdale C."/>
            <person name="Hempe F."/>
            <person name="Henrissat B."/>
            <person name="Hoppner M.P."/>
            <person name="Ishida K.-I."/>
            <person name="Kim E."/>
            <person name="Koreny L."/>
            <person name="Kroth P.G."/>
            <person name="Liu Y."/>
            <person name="Malik S.-B."/>
            <person name="Maier U.G."/>
            <person name="McRose D."/>
            <person name="Mock T."/>
            <person name="Neilson J.A."/>
            <person name="Onodera N.T."/>
            <person name="Poole A.M."/>
            <person name="Pritham E.J."/>
            <person name="Richards T.A."/>
            <person name="Rocap G."/>
            <person name="Roy S.W."/>
            <person name="Sarai C."/>
            <person name="Schaack S."/>
            <person name="Shirato S."/>
            <person name="Slamovits C.H."/>
            <person name="Spencer D.F."/>
            <person name="Suzuki S."/>
            <person name="Worden A.Z."/>
            <person name="Zauner S."/>
            <person name="Barry K."/>
            <person name="Bell C."/>
            <person name="Bharti A.K."/>
            <person name="Crow J.A."/>
            <person name="Grimwood J."/>
            <person name="Kramer R."/>
            <person name="Lindquist E."/>
            <person name="Lucas S."/>
            <person name="Salamov A."/>
            <person name="McFadden G.I."/>
            <person name="Lane C.E."/>
            <person name="Keeling P.J."/>
            <person name="Gray M.W."/>
            <person name="Grigoriev I.V."/>
            <person name="Archibald J.M."/>
        </authorList>
    </citation>
    <scope>NUCLEOTIDE SEQUENCE</scope>
    <source>
        <strain evidence="10">CCMP2712</strain>
    </source>
</reference>
<dbReference type="Proteomes" id="UP000011087">
    <property type="component" value="Unassembled WGS sequence"/>
</dbReference>
<keyword evidence="2" id="KW-0805">Transcription regulation</keyword>
<dbReference type="Pfam" id="PF02042">
    <property type="entry name" value="RWP-RK"/>
    <property type="match status" value="1"/>
</dbReference>
<evidence type="ECO:0000256" key="4">
    <source>
        <dbReference type="ARBA" id="ARBA00023125"/>
    </source>
</evidence>
<sequence length="53" mass="6299">MSQSNITLDQLSHYFHLPEKQVAQELGICLTSLKKICRARGVMRWPFRKLRRL</sequence>
<evidence type="ECO:0000256" key="3">
    <source>
        <dbReference type="ARBA" id="ARBA00023054"/>
    </source>
</evidence>
<dbReference type="AlphaFoldDB" id="L1IEQ7"/>